<dbReference type="Proteomes" id="UP001604336">
    <property type="component" value="Unassembled WGS sequence"/>
</dbReference>
<gene>
    <name evidence="2" type="ORF">Adt_31264</name>
</gene>
<reference evidence="3" key="1">
    <citation type="submission" date="2024-07" db="EMBL/GenBank/DDBJ databases">
        <title>Two chromosome-level genome assemblies of Korean endemic species Abeliophyllum distichum and Forsythia ovata (Oleaceae).</title>
        <authorList>
            <person name="Jang H."/>
        </authorList>
    </citation>
    <scope>NUCLEOTIDE SEQUENCE [LARGE SCALE GENOMIC DNA]</scope>
</reference>
<protein>
    <submittedName>
        <fullName evidence="2">Uncharacterized protein</fullName>
    </submittedName>
</protein>
<evidence type="ECO:0000256" key="1">
    <source>
        <dbReference type="SAM" id="Phobius"/>
    </source>
</evidence>
<dbReference type="AlphaFoldDB" id="A0ABD1RDR7"/>
<proteinExistence type="predicted"/>
<accession>A0ABD1RDR7</accession>
<organism evidence="2 3">
    <name type="scientific">Abeliophyllum distichum</name>
    <dbReference type="NCBI Taxonomy" id="126358"/>
    <lineage>
        <taxon>Eukaryota</taxon>
        <taxon>Viridiplantae</taxon>
        <taxon>Streptophyta</taxon>
        <taxon>Embryophyta</taxon>
        <taxon>Tracheophyta</taxon>
        <taxon>Spermatophyta</taxon>
        <taxon>Magnoliopsida</taxon>
        <taxon>eudicotyledons</taxon>
        <taxon>Gunneridae</taxon>
        <taxon>Pentapetalae</taxon>
        <taxon>asterids</taxon>
        <taxon>lamiids</taxon>
        <taxon>Lamiales</taxon>
        <taxon>Oleaceae</taxon>
        <taxon>Forsythieae</taxon>
        <taxon>Abeliophyllum</taxon>
    </lineage>
</organism>
<dbReference type="PANTHER" id="PTHR31170">
    <property type="entry name" value="BNAC04G53230D PROTEIN"/>
    <property type="match status" value="1"/>
</dbReference>
<dbReference type="EMBL" id="JBFOLK010000009">
    <property type="protein sequence ID" value="KAL2486508.1"/>
    <property type="molecule type" value="Genomic_DNA"/>
</dbReference>
<keyword evidence="1" id="KW-0472">Membrane</keyword>
<dbReference type="Pfam" id="PF03140">
    <property type="entry name" value="DUF247"/>
    <property type="match status" value="1"/>
</dbReference>
<keyword evidence="1" id="KW-1133">Transmembrane helix</keyword>
<dbReference type="InterPro" id="IPR004158">
    <property type="entry name" value="DUF247_pln"/>
</dbReference>
<dbReference type="PANTHER" id="PTHR31170:SF17">
    <property type="match status" value="1"/>
</dbReference>
<evidence type="ECO:0000313" key="2">
    <source>
        <dbReference type="EMBL" id="KAL2486508.1"/>
    </source>
</evidence>
<keyword evidence="3" id="KW-1185">Reference proteome</keyword>
<comment type="caution">
    <text evidence="2">The sequence shown here is derived from an EMBL/GenBank/DDBJ whole genome shotgun (WGS) entry which is preliminary data.</text>
</comment>
<name>A0ABD1RDR7_9LAMI</name>
<keyword evidence="1" id="KW-0812">Transmembrane</keyword>
<feature type="transmembrane region" description="Helical" evidence="1">
    <location>
        <begin position="385"/>
        <end position="414"/>
    </location>
</feature>
<sequence length="612" mass="70185">MSDNVTISIDSLLNGLSSAPSNPSIFRVGDHLRSINPEAYDPEIVAIGPFHRGKHHLQNMEKHKVRYLKLVLQRKEESTVEIYVTALRHLEDRARKCYAEDIQLDEHEFVKMLLLDGCFIIEFLRKFQNLKCRDEDDPIFQYGYIQSHLLHDLMVFENQIPFFIIDSLFNMIKIDKGDKINSLIWPLLQNGIFPLQDLPEVPETQHHLLGIVHDLQCSSFAKRLSHIDFTETENINSAIELQEAGIAFEKSESDSFFDIELKNKSMIIPVWEISDSTESLFRNMIAYEYYLTGSPQRYVTDYVFFMHCLVHSPEDAKLLRRSGIISNFLGADEMVYRVINQLGKNIIISDKFSYSNIFHIVNIHCGRTRNIWMATLRRDYFSSPWALISLLAAITLLVLTIIQITFAILSYYYLDTLACLGKAFELNVRWMEAIQQLDLKSDEAEKSGLSETSVYLIKNTDAGLDAPLLEPPQNEGIMSLEDSSENVKTDIVEESEEEVNPCCSCFSFNLFEDAGLDAPLLEPPQNEGIMSLEDSSENVKTDIVEESEEEFSFNLFEGRHFRKCKVEIADNRIPASESSIILICNWSTDKIQKVCQWLSGCLAECDFDNCMS</sequence>
<evidence type="ECO:0000313" key="3">
    <source>
        <dbReference type="Proteomes" id="UP001604336"/>
    </source>
</evidence>